<keyword evidence="12" id="KW-1185">Reference proteome</keyword>
<keyword evidence="7 10" id="KW-0472">Membrane</keyword>
<evidence type="ECO:0000256" key="9">
    <source>
        <dbReference type="ARBA" id="ARBA00045204"/>
    </source>
</evidence>
<protein>
    <recommendedName>
        <fullName evidence="3">Signal peptidase complex subunit 1</fullName>
    </recommendedName>
    <alternativeName>
        <fullName evidence="8">Microsomal signal peptidase 12 kDa subunit</fullName>
    </alternativeName>
</protein>
<comment type="subcellular location">
    <subcellularLocation>
        <location evidence="1">Endoplasmic reticulum membrane</location>
        <topology evidence="1">Multi-pass membrane protein</topology>
    </subcellularLocation>
</comment>
<evidence type="ECO:0000256" key="7">
    <source>
        <dbReference type="ARBA" id="ARBA00023136"/>
    </source>
</evidence>
<keyword evidence="6 10" id="KW-1133">Transmembrane helix</keyword>
<proteinExistence type="inferred from homology"/>
<evidence type="ECO:0000256" key="2">
    <source>
        <dbReference type="ARBA" id="ARBA00005245"/>
    </source>
</evidence>
<dbReference type="Proteomes" id="UP000826195">
    <property type="component" value="Unassembled WGS sequence"/>
</dbReference>
<feature type="transmembrane region" description="Helical" evidence="10">
    <location>
        <begin position="51"/>
        <end position="73"/>
    </location>
</feature>
<evidence type="ECO:0000256" key="5">
    <source>
        <dbReference type="ARBA" id="ARBA00022824"/>
    </source>
</evidence>
<evidence type="ECO:0000256" key="10">
    <source>
        <dbReference type="SAM" id="Phobius"/>
    </source>
</evidence>
<dbReference type="PANTHER" id="PTHR13202:SF0">
    <property type="entry name" value="SIGNAL PEPTIDASE COMPLEX SUBUNIT 1"/>
    <property type="match status" value="1"/>
</dbReference>
<reference evidence="11 12" key="1">
    <citation type="journal article" date="2021" name="J. Hered.">
        <title>A chromosome-level genome assembly of the parasitoid wasp, Cotesia glomerata (Hymenoptera: Braconidae).</title>
        <authorList>
            <person name="Pinto B.J."/>
            <person name="Weis J.J."/>
            <person name="Gamble T."/>
            <person name="Ode P.J."/>
            <person name="Paul R."/>
            <person name="Zaspel J.M."/>
        </authorList>
    </citation>
    <scope>NUCLEOTIDE SEQUENCE [LARGE SCALE GENOMIC DNA]</scope>
    <source>
        <strain evidence="11">CgM1</strain>
    </source>
</reference>
<keyword evidence="4 10" id="KW-0812">Transmembrane</keyword>
<evidence type="ECO:0000256" key="4">
    <source>
        <dbReference type="ARBA" id="ARBA00022692"/>
    </source>
</evidence>
<dbReference type="GO" id="GO:0005787">
    <property type="term" value="C:signal peptidase complex"/>
    <property type="evidence" value="ECO:0007669"/>
    <property type="project" value="InterPro"/>
</dbReference>
<feature type="transmembrane region" description="Helical" evidence="10">
    <location>
        <begin position="26"/>
        <end position="45"/>
    </location>
</feature>
<comment type="caution">
    <text evidence="11">The sequence shown here is derived from an EMBL/GenBank/DDBJ whole genome shotgun (WGS) entry which is preliminary data.</text>
</comment>
<dbReference type="AlphaFoldDB" id="A0AAV7HY27"/>
<evidence type="ECO:0000256" key="3">
    <source>
        <dbReference type="ARBA" id="ARBA00017059"/>
    </source>
</evidence>
<dbReference type="Pfam" id="PF06645">
    <property type="entry name" value="SPC12"/>
    <property type="match status" value="1"/>
</dbReference>
<dbReference type="InterPro" id="IPR009542">
    <property type="entry name" value="Spc1/SPCS1"/>
</dbReference>
<dbReference type="GO" id="GO:0045047">
    <property type="term" value="P:protein targeting to ER"/>
    <property type="evidence" value="ECO:0007669"/>
    <property type="project" value="TreeGrafter"/>
</dbReference>
<evidence type="ECO:0000256" key="6">
    <source>
        <dbReference type="ARBA" id="ARBA00022989"/>
    </source>
</evidence>
<keyword evidence="5" id="KW-0256">Endoplasmic reticulum</keyword>
<sequence length="96" mass="10865">MAGLIQSFKSIQTHMDYDGQARAEKLSRIIVTLFGAVGLIWGYAIQEFSQALYILAAGCLMALIITVPPWPMYRRKPLDWQKPQATDTPPKNKKKK</sequence>
<comment type="function">
    <text evidence="9">Component of the signal peptidase complex (SPC) which catalyzes the cleavage of N-terminal signal sequences from nascent proteins as they are translocated into the lumen of the endoplasmic reticulum. Dispensable for SPC enzymatic activity.</text>
</comment>
<dbReference type="PANTHER" id="PTHR13202">
    <property type="entry name" value="MICROSOMAL SIGNAL PEPTIDASE 12 KDA SUBUNIT"/>
    <property type="match status" value="1"/>
</dbReference>
<evidence type="ECO:0000256" key="8">
    <source>
        <dbReference type="ARBA" id="ARBA00032913"/>
    </source>
</evidence>
<dbReference type="EMBL" id="JAHXZJ010002982">
    <property type="protein sequence ID" value="KAH0535623.1"/>
    <property type="molecule type" value="Genomic_DNA"/>
</dbReference>
<dbReference type="GO" id="GO:0006465">
    <property type="term" value="P:signal peptide processing"/>
    <property type="evidence" value="ECO:0007669"/>
    <property type="project" value="InterPro"/>
</dbReference>
<accession>A0AAV7HY27</accession>
<evidence type="ECO:0000256" key="1">
    <source>
        <dbReference type="ARBA" id="ARBA00004477"/>
    </source>
</evidence>
<comment type="similarity">
    <text evidence="2">Belongs to the SPCS1 family.</text>
</comment>
<evidence type="ECO:0000313" key="12">
    <source>
        <dbReference type="Proteomes" id="UP000826195"/>
    </source>
</evidence>
<evidence type="ECO:0000313" key="11">
    <source>
        <dbReference type="EMBL" id="KAH0535623.1"/>
    </source>
</evidence>
<name>A0AAV7HY27_COTGL</name>
<organism evidence="11 12">
    <name type="scientific">Cotesia glomerata</name>
    <name type="common">Lepidopteran parasitic wasp</name>
    <name type="synonym">Apanteles glomeratus</name>
    <dbReference type="NCBI Taxonomy" id="32391"/>
    <lineage>
        <taxon>Eukaryota</taxon>
        <taxon>Metazoa</taxon>
        <taxon>Ecdysozoa</taxon>
        <taxon>Arthropoda</taxon>
        <taxon>Hexapoda</taxon>
        <taxon>Insecta</taxon>
        <taxon>Pterygota</taxon>
        <taxon>Neoptera</taxon>
        <taxon>Endopterygota</taxon>
        <taxon>Hymenoptera</taxon>
        <taxon>Apocrita</taxon>
        <taxon>Ichneumonoidea</taxon>
        <taxon>Braconidae</taxon>
        <taxon>Microgastrinae</taxon>
        <taxon>Cotesia</taxon>
    </lineage>
</organism>
<gene>
    <name evidence="11" type="ORF">KQX54_017739</name>
</gene>